<feature type="compositionally biased region" description="Polar residues" evidence="1">
    <location>
        <begin position="115"/>
        <end position="136"/>
    </location>
</feature>
<proteinExistence type="predicted"/>
<name>A0A4Q9PPE7_9APHY</name>
<feature type="region of interest" description="Disordered" evidence="1">
    <location>
        <begin position="115"/>
        <end position="150"/>
    </location>
</feature>
<keyword evidence="3" id="KW-1185">Reference proteome</keyword>
<protein>
    <submittedName>
        <fullName evidence="2">Uncharacterized protein</fullName>
    </submittedName>
</protein>
<dbReference type="EMBL" id="ML145158">
    <property type="protein sequence ID" value="TBU56055.1"/>
    <property type="molecule type" value="Genomic_DNA"/>
</dbReference>
<accession>A0A4Q9PPE7</accession>
<gene>
    <name evidence="2" type="ORF">BD310DRAFT_642077</name>
</gene>
<evidence type="ECO:0000313" key="2">
    <source>
        <dbReference type="EMBL" id="TBU56055.1"/>
    </source>
</evidence>
<dbReference type="Proteomes" id="UP000292082">
    <property type="component" value="Unassembled WGS sequence"/>
</dbReference>
<reference evidence="2 3" key="1">
    <citation type="submission" date="2019-01" db="EMBL/GenBank/DDBJ databases">
        <title>Draft genome sequences of three monokaryotic isolates of the white-rot basidiomycete fungus Dichomitus squalens.</title>
        <authorList>
            <consortium name="DOE Joint Genome Institute"/>
            <person name="Lopez S.C."/>
            <person name="Andreopoulos B."/>
            <person name="Pangilinan J."/>
            <person name="Lipzen A."/>
            <person name="Riley R."/>
            <person name="Ahrendt S."/>
            <person name="Ng V."/>
            <person name="Barry K."/>
            <person name="Daum C."/>
            <person name="Grigoriev I.V."/>
            <person name="Hilden K.S."/>
            <person name="Makela M.R."/>
            <person name="de Vries R.P."/>
        </authorList>
    </citation>
    <scope>NUCLEOTIDE SEQUENCE [LARGE SCALE GENOMIC DNA]</scope>
    <source>
        <strain evidence="2 3">CBS 464.89</strain>
    </source>
</reference>
<dbReference type="STRING" id="114155.A0A4Q9PPE7"/>
<evidence type="ECO:0000256" key="1">
    <source>
        <dbReference type="SAM" id="MobiDB-lite"/>
    </source>
</evidence>
<sequence length="182" mass="20642">MSFLGSSPPSSSFRSSLPFVNRYDLSSTWTSPAPGRISVWHWRSVLILARPGHDSDWPGFRTLFNDRFLLIPFRIRGIAPGMQWPFYTKHNDFAKTGWDLITAVRRQFSSTSFPAPQATITTTSTHPRSAAGSTPRTAEDWSCDRSRPYGDRTRTATQAVLSMVPVPVLVNYTFVRIREDWS</sequence>
<feature type="compositionally biased region" description="Basic and acidic residues" evidence="1">
    <location>
        <begin position="137"/>
        <end position="150"/>
    </location>
</feature>
<evidence type="ECO:0000313" key="3">
    <source>
        <dbReference type="Proteomes" id="UP000292082"/>
    </source>
</evidence>
<dbReference type="AlphaFoldDB" id="A0A4Q9PPE7"/>
<organism evidence="2 3">
    <name type="scientific">Dichomitus squalens</name>
    <dbReference type="NCBI Taxonomy" id="114155"/>
    <lineage>
        <taxon>Eukaryota</taxon>
        <taxon>Fungi</taxon>
        <taxon>Dikarya</taxon>
        <taxon>Basidiomycota</taxon>
        <taxon>Agaricomycotina</taxon>
        <taxon>Agaricomycetes</taxon>
        <taxon>Polyporales</taxon>
        <taxon>Polyporaceae</taxon>
        <taxon>Dichomitus</taxon>
    </lineage>
</organism>